<keyword evidence="3 6" id="KW-0963">Cytoplasm</keyword>
<keyword evidence="7" id="KW-0969">Cilium</keyword>
<evidence type="ECO:0000313" key="7">
    <source>
        <dbReference type="EMBL" id="PWF21216.1"/>
    </source>
</evidence>
<dbReference type="NCBIfam" id="TIGR00208">
    <property type="entry name" value="fliS"/>
    <property type="match status" value="1"/>
</dbReference>
<evidence type="ECO:0000256" key="3">
    <source>
        <dbReference type="ARBA" id="ARBA00022490"/>
    </source>
</evidence>
<dbReference type="SUPFAM" id="SSF101116">
    <property type="entry name" value="Flagellar export chaperone FliS"/>
    <property type="match status" value="1"/>
</dbReference>
<comment type="similarity">
    <text evidence="2 6">Belongs to the FliS family.</text>
</comment>
<protein>
    <recommendedName>
        <fullName evidence="6">Flagellar secretion chaperone FliS</fullName>
    </recommendedName>
</protein>
<dbReference type="PANTHER" id="PTHR34773:SF1">
    <property type="entry name" value="FLAGELLAR SECRETION CHAPERONE FLIS"/>
    <property type="match status" value="1"/>
</dbReference>
<keyword evidence="7" id="KW-0966">Cell projection</keyword>
<sequence>MSSPTYSARSHARRSLGSYAQVGVETGVLNATPERLITLLLDGATNAIRQAQEHLASGNIAARGQAISKAINIVQNGLRTGLNMEAGGELAINLADLYDYIVRQLLEANLHADGTKLDLALSLLSNIADAWHTSVDPGYSSPAHR</sequence>
<evidence type="ECO:0000256" key="4">
    <source>
        <dbReference type="ARBA" id="ARBA00022795"/>
    </source>
</evidence>
<accession>A0A2V1JTL0</accession>
<dbReference type="CDD" id="cd16098">
    <property type="entry name" value="FliS"/>
    <property type="match status" value="1"/>
</dbReference>
<comment type="subcellular location">
    <subcellularLocation>
        <location evidence="1 6">Cytoplasm</location>
        <location evidence="1 6">Cytosol</location>
    </subcellularLocation>
</comment>
<comment type="caution">
    <text evidence="7">The sequence shown here is derived from an EMBL/GenBank/DDBJ whole genome shotgun (WGS) entry which is preliminary data.</text>
</comment>
<dbReference type="GO" id="GO:0071973">
    <property type="term" value="P:bacterial-type flagellum-dependent cell motility"/>
    <property type="evidence" value="ECO:0007669"/>
    <property type="project" value="TreeGrafter"/>
</dbReference>
<dbReference type="Pfam" id="PF02561">
    <property type="entry name" value="FliS"/>
    <property type="match status" value="1"/>
</dbReference>
<keyword evidence="7" id="KW-0282">Flagellum</keyword>
<reference evidence="8" key="1">
    <citation type="submission" date="2018-05" db="EMBL/GenBank/DDBJ databases">
        <authorList>
            <person name="Li Y."/>
        </authorList>
    </citation>
    <scope>NUCLEOTIDE SEQUENCE [LARGE SCALE GENOMIC DNA]</scope>
    <source>
        <strain evidence="8">3d-2-2</strain>
    </source>
</reference>
<keyword evidence="8" id="KW-1185">Reference proteome</keyword>
<evidence type="ECO:0000313" key="8">
    <source>
        <dbReference type="Proteomes" id="UP000245212"/>
    </source>
</evidence>
<dbReference type="Gene3D" id="1.20.120.340">
    <property type="entry name" value="Flagellar protein FliS"/>
    <property type="match status" value="1"/>
</dbReference>
<proteinExistence type="inferred from homology"/>
<dbReference type="GO" id="GO:0044780">
    <property type="term" value="P:bacterial-type flagellum assembly"/>
    <property type="evidence" value="ECO:0007669"/>
    <property type="project" value="InterPro"/>
</dbReference>
<name>A0A2V1JTL0_9BURK</name>
<evidence type="ECO:0000256" key="1">
    <source>
        <dbReference type="ARBA" id="ARBA00004514"/>
    </source>
</evidence>
<organism evidence="7 8">
    <name type="scientific">Corticimicrobacter populi</name>
    <dbReference type="NCBI Taxonomy" id="2175229"/>
    <lineage>
        <taxon>Bacteria</taxon>
        <taxon>Pseudomonadati</taxon>
        <taxon>Pseudomonadota</taxon>
        <taxon>Betaproteobacteria</taxon>
        <taxon>Burkholderiales</taxon>
        <taxon>Alcaligenaceae</taxon>
        <taxon>Corticimicrobacter</taxon>
    </lineage>
</organism>
<dbReference type="AlphaFoldDB" id="A0A2V1JTL0"/>
<dbReference type="GO" id="GO:0005829">
    <property type="term" value="C:cytosol"/>
    <property type="evidence" value="ECO:0007669"/>
    <property type="project" value="UniProtKB-SubCell"/>
</dbReference>
<gene>
    <name evidence="7" type="primary">fliS</name>
    <name evidence="7" type="ORF">DD235_15470</name>
</gene>
<dbReference type="InterPro" id="IPR003713">
    <property type="entry name" value="FliS"/>
</dbReference>
<dbReference type="RefSeq" id="WP_109063023.1">
    <property type="nucleotide sequence ID" value="NZ_QETA01000008.1"/>
</dbReference>
<dbReference type="PANTHER" id="PTHR34773">
    <property type="entry name" value="FLAGELLAR SECRETION CHAPERONE FLIS"/>
    <property type="match status" value="1"/>
</dbReference>
<evidence type="ECO:0000256" key="2">
    <source>
        <dbReference type="ARBA" id="ARBA00008787"/>
    </source>
</evidence>
<keyword evidence="5" id="KW-0143">Chaperone</keyword>
<dbReference type="EMBL" id="QETA01000008">
    <property type="protein sequence ID" value="PWF21216.1"/>
    <property type="molecule type" value="Genomic_DNA"/>
</dbReference>
<evidence type="ECO:0000256" key="5">
    <source>
        <dbReference type="ARBA" id="ARBA00023186"/>
    </source>
</evidence>
<evidence type="ECO:0000256" key="6">
    <source>
        <dbReference type="PIRNR" id="PIRNR039090"/>
    </source>
</evidence>
<dbReference type="Proteomes" id="UP000245212">
    <property type="component" value="Unassembled WGS sequence"/>
</dbReference>
<dbReference type="InterPro" id="IPR036584">
    <property type="entry name" value="FliS_sf"/>
</dbReference>
<keyword evidence="4 6" id="KW-1005">Bacterial flagellum biogenesis</keyword>
<dbReference type="PIRSF" id="PIRSF039090">
    <property type="entry name" value="Flis"/>
    <property type="match status" value="1"/>
</dbReference>